<sequence>MTRNKSIQRCPVAATQFVWQDLQDSSRLLLLRLTRFSEEDFYITKSAVSVCRQNLPFADH</sequence>
<comment type="caution">
    <text evidence="1">The sequence shown here is derived from an EMBL/GenBank/DDBJ whole genome shotgun (WGS) entry which is preliminary data.</text>
</comment>
<reference evidence="1 2" key="1">
    <citation type="submission" date="2019-05" db="EMBL/GenBank/DDBJ databases">
        <title>Another draft genome of Portunus trituberculatus and its Hox gene families provides insights of decapod evolution.</title>
        <authorList>
            <person name="Jeong J.-H."/>
            <person name="Song I."/>
            <person name="Kim S."/>
            <person name="Choi T."/>
            <person name="Kim D."/>
            <person name="Ryu S."/>
            <person name="Kim W."/>
        </authorList>
    </citation>
    <scope>NUCLEOTIDE SEQUENCE [LARGE SCALE GENOMIC DNA]</scope>
    <source>
        <tissue evidence="1">Muscle</tissue>
    </source>
</reference>
<dbReference type="AlphaFoldDB" id="A0A5B7FV52"/>
<accession>A0A5B7FV52</accession>
<keyword evidence="2" id="KW-1185">Reference proteome</keyword>
<protein>
    <submittedName>
        <fullName evidence="1">Uncharacterized protein</fullName>
    </submittedName>
</protein>
<evidence type="ECO:0000313" key="1">
    <source>
        <dbReference type="EMBL" id="MPC49287.1"/>
    </source>
</evidence>
<evidence type="ECO:0000313" key="2">
    <source>
        <dbReference type="Proteomes" id="UP000324222"/>
    </source>
</evidence>
<gene>
    <name evidence="1" type="ORF">E2C01_043085</name>
</gene>
<proteinExistence type="predicted"/>
<dbReference type="EMBL" id="VSRR010008780">
    <property type="protein sequence ID" value="MPC49287.1"/>
    <property type="molecule type" value="Genomic_DNA"/>
</dbReference>
<name>A0A5B7FV52_PORTR</name>
<organism evidence="1 2">
    <name type="scientific">Portunus trituberculatus</name>
    <name type="common">Swimming crab</name>
    <name type="synonym">Neptunus trituberculatus</name>
    <dbReference type="NCBI Taxonomy" id="210409"/>
    <lineage>
        <taxon>Eukaryota</taxon>
        <taxon>Metazoa</taxon>
        <taxon>Ecdysozoa</taxon>
        <taxon>Arthropoda</taxon>
        <taxon>Crustacea</taxon>
        <taxon>Multicrustacea</taxon>
        <taxon>Malacostraca</taxon>
        <taxon>Eumalacostraca</taxon>
        <taxon>Eucarida</taxon>
        <taxon>Decapoda</taxon>
        <taxon>Pleocyemata</taxon>
        <taxon>Brachyura</taxon>
        <taxon>Eubrachyura</taxon>
        <taxon>Portunoidea</taxon>
        <taxon>Portunidae</taxon>
        <taxon>Portuninae</taxon>
        <taxon>Portunus</taxon>
    </lineage>
</organism>
<dbReference type="Proteomes" id="UP000324222">
    <property type="component" value="Unassembled WGS sequence"/>
</dbReference>